<dbReference type="RefSeq" id="XP_031868044.1">
    <property type="nucleotide sequence ID" value="XM_032015775.1"/>
</dbReference>
<evidence type="ECO:0000256" key="1">
    <source>
        <dbReference type="SAM" id="MobiDB-lite"/>
    </source>
</evidence>
<feature type="region of interest" description="Disordered" evidence="1">
    <location>
        <begin position="233"/>
        <end position="262"/>
    </location>
</feature>
<dbReference type="OrthoDB" id="1896086at2759"/>
<gene>
    <name evidence="3" type="ORF">BP5553_07152</name>
</gene>
<keyword evidence="4" id="KW-1185">Reference proteome</keyword>
<proteinExistence type="predicted"/>
<sequence>MRALDVAALALCYMGTAVNAISLNVKAIEPTAAGQLGVNLVEPIPSANALIGKIGKNTEYLTDIGGTTTSWKGPDKSFITKTTATVTNTVGAVAAITKEASVIVTQDTNDNFSILLGPALRAKLIEVAKTIPACGAIKRAASCGYTAFTEAVAQFGPIGEIAEIENAMPAGRLVIPANDIAQLIALFRTGAAASVSPAAAVGGGTLGLLYLLYDQWNSNKEIPPAIDVPNSVAGTTKTSASSSSTSAACPGPTDQPNCPDDNCKGDDNKKCTVGEQKDCKCTGIDVDISTDFATEWNNIRSVVEQITLSTESRPVPICTESNKVGLETKLWKAIVTNVCASKPLSADIDAIMTAKDVGFPGYDGWTFAVTWRYHQGDCVFGCEEMFNGFLDSTQCSSDSHTFSGSGNNTEGCGTASFIVNQPIVAPKPTHTPDPPTPVGPALGVPTCGGGLSFQQSDAADSANKFCEQLAKDKSWAKGPQDIRFPKVKIYNKDGTVNPDQQFVLVVSPNAAWCPKDLTLDMLANTMKVDRCVANIMIGVDGCAPFVAPKNGKFLKTSGISYEDCIQWQELKRNPLTTKASGVRSWLPLSLMGANFGSRQGGELGCLRKVKEVSSKGPKSA</sequence>
<comment type="caution">
    <text evidence="3">The sequence shown here is derived from an EMBL/GenBank/DDBJ whole genome shotgun (WGS) entry which is preliminary data.</text>
</comment>
<evidence type="ECO:0000313" key="4">
    <source>
        <dbReference type="Proteomes" id="UP000254866"/>
    </source>
</evidence>
<keyword evidence="2" id="KW-0732">Signal</keyword>
<feature type="signal peptide" evidence="2">
    <location>
        <begin position="1"/>
        <end position="20"/>
    </location>
</feature>
<reference evidence="3 4" key="1">
    <citation type="journal article" date="2018" name="IMA Fungus">
        <title>IMA Genome-F 9: Draft genome sequence of Annulohypoxylon stygium, Aspergillus mulundensis, Berkeleyomyces basicola (syn. Thielaviopsis basicola), Ceratocystis smalleyi, two Cercospora beticola strains, Coleophoma cylindrospora, Fusarium fracticaudum, Phialophora cf. hyalina, and Morchella septimelata.</title>
        <authorList>
            <person name="Wingfield B.D."/>
            <person name="Bills G.F."/>
            <person name="Dong Y."/>
            <person name="Huang W."/>
            <person name="Nel W.J."/>
            <person name="Swalarsk-Parry B.S."/>
            <person name="Vaghefi N."/>
            <person name="Wilken P.M."/>
            <person name="An Z."/>
            <person name="de Beer Z.W."/>
            <person name="De Vos L."/>
            <person name="Chen L."/>
            <person name="Duong T.A."/>
            <person name="Gao Y."/>
            <person name="Hammerbacher A."/>
            <person name="Kikkert J.R."/>
            <person name="Li Y."/>
            <person name="Li H."/>
            <person name="Li K."/>
            <person name="Li Q."/>
            <person name="Liu X."/>
            <person name="Ma X."/>
            <person name="Naidoo K."/>
            <person name="Pethybridge S.J."/>
            <person name="Sun J."/>
            <person name="Steenkamp E.T."/>
            <person name="van der Nest M.A."/>
            <person name="van Wyk S."/>
            <person name="Wingfield M.J."/>
            <person name="Xiong C."/>
            <person name="Yue Q."/>
            <person name="Zhang X."/>
        </authorList>
    </citation>
    <scope>NUCLEOTIDE SEQUENCE [LARGE SCALE GENOMIC DNA]</scope>
    <source>
        <strain evidence="3 4">BP 5553</strain>
    </source>
</reference>
<evidence type="ECO:0000256" key="2">
    <source>
        <dbReference type="SAM" id="SignalP"/>
    </source>
</evidence>
<name>A0A370TIN6_9HELO</name>
<dbReference type="AlphaFoldDB" id="A0A370TIN6"/>
<dbReference type="EMBL" id="NPIC01000006">
    <property type="protein sequence ID" value="RDL35221.1"/>
    <property type="molecule type" value="Genomic_DNA"/>
</dbReference>
<dbReference type="GeneID" id="43600001"/>
<protein>
    <submittedName>
        <fullName evidence="3">Uncharacterized protein</fullName>
    </submittedName>
</protein>
<feature type="chain" id="PRO_5017018732" evidence="2">
    <location>
        <begin position="21"/>
        <end position="620"/>
    </location>
</feature>
<feature type="compositionally biased region" description="Low complexity" evidence="1">
    <location>
        <begin position="233"/>
        <end position="248"/>
    </location>
</feature>
<organism evidence="3 4">
    <name type="scientific">Venustampulla echinocandica</name>
    <dbReference type="NCBI Taxonomy" id="2656787"/>
    <lineage>
        <taxon>Eukaryota</taxon>
        <taxon>Fungi</taxon>
        <taxon>Dikarya</taxon>
        <taxon>Ascomycota</taxon>
        <taxon>Pezizomycotina</taxon>
        <taxon>Leotiomycetes</taxon>
        <taxon>Helotiales</taxon>
        <taxon>Pleuroascaceae</taxon>
        <taxon>Venustampulla</taxon>
    </lineage>
</organism>
<evidence type="ECO:0000313" key="3">
    <source>
        <dbReference type="EMBL" id="RDL35221.1"/>
    </source>
</evidence>
<accession>A0A370TIN6</accession>
<dbReference type="Proteomes" id="UP000254866">
    <property type="component" value="Unassembled WGS sequence"/>
</dbReference>